<organism evidence="3 4">
    <name type="scientific">Remersonia thermophila</name>
    <dbReference type="NCBI Taxonomy" id="72144"/>
    <lineage>
        <taxon>Eukaryota</taxon>
        <taxon>Fungi</taxon>
        <taxon>Dikarya</taxon>
        <taxon>Ascomycota</taxon>
        <taxon>Pezizomycotina</taxon>
        <taxon>Sordariomycetes</taxon>
        <taxon>Sordariomycetidae</taxon>
        <taxon>Sordariales</taxon>
        <taxon>Sordariales incertae sedis</taxon>
        <taxon>Remersonia</taxon>
    </lineage>
</organism>
<dbReference type="GeneID" id="98122098"/>
<feature type="region of interest" description="Disordered" evidence="1">
    <location>
        <begin position="134"/>
        <end position="156"/>
    </location>
</feature>
<dbReference type="EMBL" id="JAZGUE010000001">
    <property type="protein sequence ID" value="KAL2271938.1"/>
    <property type="molecule type" value="Genomic_DNA"/>
</dbReference>
<protein>
    <recommendedName>
        <fullName evidence="2">Hemerythrin-like domain-containing protein</fullName>
    </recommendedName>
</protein>
<dbReference type="RefSeq" id="XP_070870662.1">
    <property type="nucleotide sequence ID" value="XM_071007454.1"/>
</dbReference>
<dbReference type="PANTHER" id="PTHR38048:SF1">
    <property type="entry name" value="HEMERYTHRIN-LIKE DOMAIN-CONTAINING PROTEIN"/>
    <property type="match status" value="1"/>
</dbReference>
<name>A0ABR4DNU6_9PEZI</name>
<comment type="caution">
    <text evidence="3">The sequence shown here is derived from an EMBL/GenBank/DDBJ whole genome shotgun (WGS) entry which is preliminary data.</text>
</comment>
<keyword evidence="4" id="KW-1185">Reference proteome</keyword>
<proteinExistence type="predicted"/>
<feature type="domain" description="Hemerythrin-like" evidence="2">
    <location>
        <begin position="63"/>
        <end position="133"/>
    </location>
</feature>
<evidence type="ECO:0000256" key="1">
    <source>
        <dbReference type="SAM" id="MobiDB-lite"/>
    </source>
</evidence>
<sequence>MATNMQPGAVGPEYGEPDPADSRAPSGVSASEDSYQPEPRTATKEPALPPLTPQEFRIYNRLAEKMDYFHEHFRQMYTTLQTACATNRRPSGMSLKQFLDEGLNLVHYLEMHHSIEETYLYPLLARKMPEFRATAPPSAGGPASAGKGKRLKGKGKEECELIRQHREIHDGMDQMAEYLKKCKSKECEFEMGVLKEKMEGWGEVLLKHLDDEVKELGAEKMRRYWTAAEMKSFPI</sequence>
<dbReference type="Gene3D" id="1.20.120.520">
    <property type="entry name" value="nmb1532 protein domain like"/>
    <property type="match status" value="1"/>
</dbReference>
<gene>
    <name evidence="3" type="ORF">VTJ83DRAFT_1309</name>
</gene>
<evidence type="ECO:0000259" key="2">
    <source>
        <dbReference type="Pfam" id="PF01814"/>
    </source>
</evidence>
<dbReference type="InterPro" id="IPR012312">
    <property type="entry name" value="Hemerythrin-like"/>
</dbReference>
<evidence type="ECO:0000313" key="3">
    <source>
        <dbReference type="EMBL" id="KAL2271938.1"/>
    </source>
</evidence>
<accession>A0ABR4DNU6</accession>
<feature type="region of interest" description="Disordered" evidence="1">
    <location>
        <begin position="1"/>
        <end position="52"/>
    </location>
</feature>
<dbReference type="InterPro" id="IPR053206">
    <property type="entry name" value="Dimeric_xanthone_biosynth"/>
</dbReference>
<feature type="compositionally biased region" description="Low complexity" evidence="1">
    <location>
        <begin position="135"/>
        <end position="146"/>
    </location>
</feature>
<reference evidence="3 4" key="1">
    <citation type="journal article" date="2024" name="Commun. Biol.">
        <title>Comparative genomic analysis of thermophilic fungi reveals convergent evolutionary adaptations and gene losses.</title>
        <authorList>
            <person name="Steindorff A.S."/>
            <person name="Aguilar-Pontes M.V."/>
            <person name="Robinson A.J."/>
            <person name="Andreopoulos B."/>
            <person name="LaButti K."/>
            <person name="Kuo A."/>
            <person name="Mondo S."/>
            <person name="Riley R."/>
            <person name="Otillar R."/>
            <person name="Haridas S."/>
            <person name="Lipzen A."/>
            <person name="Grimwood J."/>
            <person name="Schmutz J."/>
            <person name="Clum A."/>
            <person name="Reid I.D."/>
            <person name="Moisan M.C."/>
            <person name="Butler G."/>
            <person name="Nguyen T.T.M."/>
            <person name="Dewar K."/>
            <person name="Conant G."/>
            <person name="Drula E."/>
            <person name="Henrissat B."/>
            <person name="Hansel C."/>
            <person name="Singer S."/>
            <person name="Hutchinson M.I."/>
            <person name="de Vries R.P."/>
            <person name="Natvig D.O."/>
            <person name="Powell A.J."/>
            <person name="Tsang A."/>
            <person name="Grigoriev I.V."/>
        </authorList>
    </citation>
    <scope>NUCLEOTIDE SEQUENCE [LARGE SCALE GENOMIC DNA]</scope>
    <source>
        <strain evidence="3 4">ATCC 22073</strain>
    </source>
</reference>
<dbReference type="Proteomes" id="UP001600064">
    <property type="component" value="Unassembled WGS sequence"/>
</dbReference>
<dbReference type="CDD" id="cd12108">
    <property type="entry name" value="Hr-like"/>
    <property type="match status" value="1"/>
</dbReference>
<dbReference type="Pfam" id="PF01814">
    <property type="entry name" value="Hemerythrin"/>
    <property type="match status" value="1"/>
</dbReference>
<evidence type="ECO:0000313" key="4">
    <source>
        <dbReference type="Proteomes" id="UP001600064"/>
    </source>
</evidence>
<dbReference type="PANTHER" id="PTHR38048">
    <property type="entry name" value="EXPRESSED PROTEIN"/>
    <property type="match status" value="1"/>
</dbReference>